<comment type="catalytic activity">
    <reaction evidence="4 5">
        <text>L-cysteine + L-glutamate + ATP = gamma-L-glutamyl-L-cysteine + ADP + phosphate + H(+)</text>
        <dbReference type="Rhea" id="RHEA:13285"/>
        <dbReference type="ChEBI" id="CHEBI:15378"/>
        <dbReference type="ChEBI" id="CHEBI:29985"/>
        <dbReference type="ChEBI" id="CHEBI:30616"/>
        <dbReference type="ChEBI" id="CHEBI:35235"/>
        <dbReference type="ChEBI" id="CHEBI:43474"/>
        <dbReference type="ChEBI" id="CHEBI:58173"/>
        <dbReference type="ChEBI" id="CHEBI:456216"/>
        <dbReference type="EC" id="6.3.2.2"/>
    </reaction>
</comment>
<dbReference type="NCBIfam" id="TIGR02050">
    <property type="entry name" value="gshA_cyan_rel"/>
    <property type="match status" value="1"/>
</dbReference>
<comment type="similarity">
    <text evidence="5">Belongs to the glutamate--cysteine ligase type 2 family. YbdK subfamily.</text>
</comment>
<evidence type="ECO:0000313" key="6">
    <source>
        <dbReference type="EMBL" id="MBC9711651.1"/>
    </source>
</evidence>
<evidence type="ECO:0000256" key="5">
    <source>
        <dbReference type="HAMAP-Rule" id="MF_01609"/>
    </source>
</evidence>
<dbReference type="PANTHER" id="PTHR36510:SF1">
    <property type="entry name" value="GLUTAMATE--CYSTEINE LIGASE 2-RELATED"/>
    <property type="match status" value="1"/>
</dbReference>
<evidence type="ECO:0000256" key="1">
    <source>
        <dbReference type="ARBA" id="ARBA00022598"/>
    </source>
</evidence>
<protein>
    <recommendedName>
        <fullName evidence="5">Putative glutamate--cysteine ligase 2</fullName>
        <ecNumber evidence="5">6.3.2.2</ecNumber>
    </recommendedName>
    <alternativeName>
        <fullName evidence="5">Gamma-glutamylcysteine synthetase 2</fullName>
        <shortName evidence="5">GCS 2</shortName>
        <shortName evidence="5">Gamma-GCS 2</shortName>
    </alternativeName>
</protein>
<keyword evidence="2 5" id="KW-0547">Nucleotide-binding</keyword>
<dbReference type="PANTHER" id="PTHR36510">
    <property type="entry name" value="GLUTAMATE--CYSTEINE LIGASE 2-RELATED"/>
    <property type="match status" value="1"/>
</dbReference>
<evidence type="ECO:0000256" key="2">
    <source>
        <dbReference type="ARBA" id="ARBA00022741"/>
    </source>
</evidence>
<dbReference type="InterPro" id="IPR006336">
    <property type="entry name" value="GCS2"/>
</dbReference>
<dbReference type="InterPro" id="IPR050141">
    <property type="entry name" value="GCL_type2/YbdK_subfam"/>
</dbReference>
<organism evidence="6 7">
    <name type="scientific">Streptomyces polyasparticus</name>
    <dbReference type="NCBI Taxonomy" id="2767826"/>
    <lineage>
        <taxon>Bacteria</taxon>
        <taxon>Bacillati</taxon>
        <taxon>Actinomycetota</taxon>
        <taxon>Actinomycetes</taxon>
        <taxon>Kitasatosporales</taxon>
        <taxon>Streptomycetaceae</taxon>
        <taxon>Streptomyces</taxon>
    </lineage>
</organism>
<gene>
    <name evidence="6" type="ORF">H9Y04_03600</name>
</gene>
<dbReference type="Proteomes" id="UP000642284">
    <property type="component" value="Unassembled WGS sequence"/>
</dbReference>
<evidence type="ECO:0000256" key="4">
    <source>
        <dbReference type="ARBA" id="ARBA00048819"/>
    </source>
</evidence>
<dbReference type="Gene3D" id="3.30.590.20">
    <property type="match status" value="1"/>
</dbReference>
<name>A0ABR7S858_9ACTN</name>
<comment type="caution">
    <text evidence="6">The sequence shown here is derived from an EMBL/GenBank/DDBJ whole genome shotgun (WGS) entry which is preliminary data.</text>
</comment>
<dbReference type="EMBL" id="JACTVJ010000003">
    <property type="protein sequence ID" value="MBC9711651.1"/>
    <property type="molecule type" value="Genomic_DNA"/>
</dbReference>
<dbReference type="HAMAP" id="MF_01609">
    <property type="entry name" value="Glu_cys_ligase_2"/>
    <property type="match status" value="1"/>
</dbReference>
<reference evidence="6 7" key="1">
    <citation type="submission" date="2020-08" db="EMBL/GenBank/DDBJ databases">
        <title>Genemic of Streptomyces polyaspartic.</title>
        <authorList>
            <person name="Liu W."/>
        </authorList>
    </citation>
    <scope>NUCLEOTIDE SEQUENCE [LARGE SCALE GENOMIC DNA]</scope>
    <source>
        <strain evidence="6 7">TRM66268-LWL</strain>
    </source>
</reference>
<dbReference type="InterPro" id="IPR014746">
    <property type="entry name" value="Gln_synth/guanido_kin_cat_dom"/>
</dbReference>
<keyword evidence="3 5" id="KW-0067">ATP-binding</keyword>
<dbReference type="SUPFAM" id="SSF55931">
    <property type="entry name" value="Glutamine synthetase/guanido kinase"/>
    <property type="match status" value="1"/>
</dbReference>
<dbReference type="NCBIfam" id="NF010041">
    <property type="entry name" value="PRK13517.1-1"/>
    <property type="match status" value="1"/>
</dbReference>
<dbReference type="GO" id="GO:0016874">
    <property type="term" value="F:ligase activity"/>
    <property type="evidence" value="ECO:0007669"/>
    <property type="project" value="UniProtKB-KW"/>
</dbReference>
<dbReference type="InterPro" id="IPR011793">
    <property type="entry name" value="YbdK"/>
</dbReference>
<keyword evidence="1 5" id="KW-0436">Ligase</keyword>
<evidence type="ECO:0000256" key="3">
    <source>
        <dbReference type="ARBA" id="ARBA00022840"/>
    </source>
</evidence>
<proteinExistence type="inferred from homology"/>
<dbReference type="Pfam" id="PF04107">
    <property type="entry name" value="GCS2"/>
    <property type="match status" value="1"/>
</dbReference>
<dbReference type="EC" id="6.3.2.2" evidence="5"/>
<evidence type="ECO:0000313" key="7">
    <source>
        <dbReference type="Proteomes" id="UP000642284"/>
    </source>
</evidence>
<comment type="function">
    <text evidence="5">ATP-dependent carboxylate-amine ligase which exhibits weak glutamate--cysteine ligase activity.</text>
</comment>
<sequence>MADMVERSLGVEEEFLVVDPDSRMMAARAGQVIAEASPVLGERVGPEFTDMQVETRTAPCGPATEILDQLTYARRELAAAAARAGAGVVASGSPVRGNVAPATITQGERQQRGDATFRALHDEVTVCAMHAHVHAPDRDRAVLLSNHLRPRLPLLVALAANSPFWCGRDTGYASWRSVGLQRWPVAGPPPHFRSARHYDETVARLLDTGALVDEGTLWWDIRLSHSLPTLEVRAADVPQSASTSALIAALVRALVREADAAVDRGDSGPEPSPELLRVAYWRAARDGLDGDHLDPLTGALRPVRTVLTELFARLGPYLGEDLPPASDWLRELLTAGGGAARQRASAARGLTAVVDDLLVATAEGGAAPAVVGAG</sequence>
<accession>A0ABR7S858</accession>
<keyword evidence="7" id="KW-1185">Reference proteome</keyword>